<evidence type="ECO:0000256" key="1">
    <source>
        <dbReference type="SAM" id="MobiDB-lite"/>
    </source>
</evidence>
<reference evidence="2 3" key="1">
    <citation type="submission" date="2021-06" db="EMBL/GenBank/DDBJ databases">
        <authorList>
            <person name="Palmer J.M."/>
        </authorList>
    </citation>
    <scope>NUCLEOTIDE SEQUENCE [LARGE SCALE GENOMIC DNA]</scope>
    <source>
        <strain evidence="2 3">CL_MEX2019</strain>
        <tissue evidence="2">Muscle</tissue>
    </source>
</reference>
<protein>
    <submittedName>
        <fullName evidence="2">Uncharacterized protein</fullName>
    </submittedName>
</protein>
<evidence type="ECO:0000313" key="2">
    <source>
        <dbReference type="EMBL" id="MED6285745.1"/>
    </source>
</evidence>
<dbReference type="EMBL" id="JAHUTJ010054839">
    <property type="protein sequence ID" value="MED6285745.1"/>
    <property type="molecule type" value="Genomic_DNA"/>
</dbReference>
<comment type="caution">
    <text evidence="2">The sequence shown here is derived from an EMBL/GenBank/DDBJ whole genome shotgun (WGS) entry which is preliminary data.</text>
</comment>
<gene>
    <name evidence="2" type="ORF">CHARACLAT_032265</name>
</gene>
<evidence type="ECO:0000313" key="3">
    <source>
        <dbReference type="Proteomes" id="UP001352852"/>
    </source>
</evidence>
<keyword evidence="3" id="KW-1185">Reference proteome</keyword>
<accession>A0ABU7EG22</accession>
<sequence length="104" mass="11698">MKRSLEVAELVTTEGKHAGSLLFKYSSNAISRSVAPVTQRHLKTDNKSADKNTHTLNPQPRHGDSKSPYLCLTQHRPLNTSIQFNIKNEITLMLISFHRLEDGS</sequence>
<feature type="compositionally biased region" description="Basic and acidic residues" evidence="1">
    <location>
        <begin position="42"/>
        <end position="53"/>
    </location>
</feature>
<dbReference type="Proteomes" id="UP001352852">
    <property type="component" value="Unassembled WGS sequence"/>
</dbReference>
<organism evidence="2 3">
    <name type="scientific">Characodon lateralis</name>
    <dbReference type="NCBI Taxonomy" id="208331"/>
    <lineage>
        <taxon>Eukaryota</taxon>
        <taxon>Metazoa</taxon>
        <taxon>Chordata</taxon>
        <taxon>Craniata</taxon>
        <taxon>Vertebrata</taxon>
        <taxon>Euteleostomi</taxon>
        <taxon>Actinopterygii</taxon>
        <taxon>Neopterygii</taxon>
        <taxon>Teleostei</taxon>
        <taxon>Neoteleostei</taxon>
        <taxon>Acanthomorphata</taxon>
        <taxon>Ovalentaria</taxon>
        <taxon>Atherinomorphae</taxon>
        <taxon>Cyprinodontiformes</taxon>
        <taxon>Goodeidae</taxon>
        <taxon>Characodon</taxon>
    </lineage>
</organism>
<name>A0ABU7EG22_9TELE</name>
<feature type="region of interest" description="Disordered" evidence="1">
    <location>
        <begin position="40"/>
        <end position="69"/>
    </location>
</feature>
<proteinExistence type="predicted"/>